<proteinExistence type="predicted"/>
<name>A0A3B0A9S3_9ACTN</name>
<keyword evidence="3" id="KW-1185">Reference proteome</keyword>
<dbReference type="InterPro" id="IPR034660">
    <property type="entry name" value="DinB/YfiT-like"/>
</dbReference>
<comment type="caution">
    <text evidence="2">The sequence shown here is derived from an EMBL/GenBank/DDBJ whole genome shotgun (WGS) entry which is preliminary data.</text>
</comment>
<evidence type="ECO:0000259" key="1">
    <source>
        <dbReference type="Pfam" id="PF12867"/>
    </source>
</evidence>
<dbReference type="RefSeq" id="WP_120777729.1">
    <property type="nucleotide sequence ID" value="NZ_JBHLUP010000009.1"/>
</dbReference>
<feature type="domain" description="DinB-like" evidence="1">
    <location>
        <begin position="98"/>
        <end position="242"/>
    </location>
</feature>
<dbReference type="InterPro" id="IPR001646">
    <property type="entry name" value="5peptide_repeat"/>
</dbReference>
<dbReference type="Pfam" id="PF12867">
    <property type="entry name" value="DinB_2"/>
    <property type="match status" value="1"/>
</dbReference>
<dbReference type="OrthoDB" id="3542438at2"/>
<gene>
    <name evidence="2" type="ORF">D7193_02400</name>
</gene>
<dbReference type="Pfam" id="PF00805">
    <property type="entry name" value="Pentapeptide"/>
    <property type="match status" value="1"/>
</dbReference>
<protein>
    <submittedName>
        <fullName evidence="2">DinB family protein</fullName>
    </submittedName>
</protein>
<dbReference type="EMBL" id="RBAN01000001">
    <property type="protein sequence ID" value="RKN57538.1"/>
    <property type="molecule type" value="Genomic_DNA"/>
</dbReference>
<accession>A0A3B0A9S3</accession>
<dbReference type="AlphaFoldDB" id="A0A3B0A9S3"/>
<reference evidence="2 3" key="1">
    <citation type="journal article" date="2015" name="Int. J. Syst. Evol. Microbiol.">
        <title>Micromonospora costi sp. nov., isolated from a leaf of Costus speciosus.</title>
        <authorList>
            <person name="Thawai C."/>
        </authorList>
    </citation>
    <scope>NUCLEOTIDE SEQUENCE [LARGE SCALE GENOMIC DNA]</scope>
    <source>
        <strain evidence="2 3">CS1-12</strain>
    </source>
</reference>
<evidence type="ECO:0000313" key="3">
    <source>
        <dbReference type="Proteomes" id="UP000279968"/>
    </source>
</evidence>
<dbReference type="Gene3D" id="1.20.120.450">
    <property type="entry name" value="dinb family like domain"/>
    <property type="match status" value="1"/>
</dbReference>
<dbReference type="InterPro" id="IPR024775">
    <property type="entry name" value="DinB-like"/>
</dbReference>
<evidence type="ECO:0000313" key="2">
    <source>
        <dbReference type="EMBL" id="RKN57538.1"/>
    </source>
</evidence>
<organism evidence="2 3">
    <name type="scientific">Micromonospora costi</name>
    <dbReference type="NCBI Taxonomy" id="1530042"/>
    <lineage>
        <taxon>Bacteria</taxon>
        <taxon>Bacillati</taxon>
        <taxon>Actinomycetota</taxon>
        <taxon>Actinomycetes</taxon>
        <taxon>Micromonosporales</taxon>
        <taxon>Micromonosporaceae</taxon>
        <taxon>Micromonospora</taxon>
    </lineage>
</organism>
<dbReference type="Proteomes" id="UP000279968">
    <property type="component" value="Unassembled WGS sequence"/>
</dbReference>
<sequence length="253" mass="28341">MSTEYARTDAFRGATFHLADLSGATFRECDLSGVRVVGSHVDDLRVSRQGEATGRVLVDDVDVTAFVAAELDRRHPERVQLRAVRTADDHRAMWATVERLWSEAVARAERLPEGTRHERVDGEWSFVETLRHLVFAIDSWVGRMILDEPAAHHRLGLPSTDCSAEIAATFGIAVDARPSYAEVLAAYDDRRAQVGRVVGSVTDEILTETRTATLDPAWGEETQLVGECLRVVWEEHVAHRRYALRDLARLEAR</sequence>
<dbReference type="SUPFAM" id="SSF109854">
    <property type="entry name" value="DinB/YfiT-like putative metalloenzymes"/>
    <property type="match status" value="1"/>
</dbReference>